<proteinExistence type="predicted"/>
<reference evidence="1" key="1">
    <citation type="journal article" date="2020" name="Fungal Divers.">
        <title>Resolving the Mortierellaceae phylogeny through synthesis of multi-gene phylogenetics and phylogenomics.</title>
        <authorList>
            <person name="Vandepol N."/>
            <person name="Liber J."/>
            <person name="Desiro A."/>
            <person name="Na H."/>
            <person name="Kennedy M."/>
            <person name="Barry K."/>
            <person name="Grigoriev I.V."/>
            <person name="Miller A.N."/>
            <person name="O'Donnell K."/>
            <person name="Stajich J.E."/>
            <person name="Bonito G."/>
        </authorList>
    </citation>
    <scope>NUCLEOTIDE SEQUENCE</scope>
    <source>
        <strain evidence="1">NVP1</strain>
    </source>
</reference>
<comment type="caution">
    <text evidence="1">The sequence shown here is derived from an EMBL/GenBank/DDBJ whole genome shotgun (WGS) entry which is preliminary data.</text>
</comment>
<dbReference type="InterPro" id="IPR036047">
    <property type="entry name" value="F-box-like_dom_sf"/>
</dbReference>
<organism evidence="1 2">
    <name type="scientific">Podila minutissima</name>
    <dbReference type="NCBI Taxonomy" id="64525"/>
    <lineage>
        <taxon>Eukaryota</taxon>
        <taxon>Fungi</taxon>
        <taxon>Fungi incertae sedis</taxon>
        <taxon>Mucoromycota</taxon>
        <taxon>Mortierellomycotina</taxon>
        <taxon>Mortierellomycetes</taxon>
        <taxon>Mortierellales</taxon>
        <taxon>Mortierellaceae</taxon>
        <taxon>Podila</taxon>
    </lineage>
</organism>
<dbReference type="AlphaFoldDB" id="A0A9P5SD61"/>
<sequence>MAYASQRIYLLDIPLIVDTICEYLSLEDILHCRQVSTAWFTFFNPHRWKTVKFADLSEKYTIEILQDMPRVRVLTVDLQDPELLDNNPYASQCTHLIELKCTSFGYMRNTLCRPYNPRTNALFLLEINPKLKTLEIDKSAHAVFHYFVPRVITSLSRHSCLTTLRISGTYTDPAMDVLCHLPLSIQDVEMRLAFSWSPLIAPPDPNSSLAPVITPTTFEDRFKQGRLYTRLTRLHLYIRRTSGASFLPLLKLCPQVQDLYLPLSLVEGPIQYLATVLEHCPKLRFLGIREALWELHLNPEDDIALFRTLRRTFLSRISRLDLVVGESDNQGHDVLRELEELMGTTGQQQTPLLPNYPLEVLNLEYNDARWPVLDFGTRALASLPNLRQFSSTVNTLTKTPPFQQHPETVGIGQYLQNITLHHHDMDLFTRMGPTSTRWSRREQSKALSTNTPLRIHGYTQDWSNLRWELYHGEVSLQDLAESPIWLSHNLQLLRFRIVDDYERQWDAPAESKQCQISRVSKLVYRLFRRLHAHATRDPQTDTLALQLSLIWASPSFKFPLETGLQAMWAQGLFDKEDDDEEKEKEEPLPMTEADAAWMCLPWPTLAEVRQITHQQHLEQVASTCQREPPKPTQSQRSILSYSDQGWLHSCSDNGRCYHHDGCELDEDAACAQVDDFSLPWDRYMSFADMIPDNRPRLQRQLEELENQLWCTNTKKYRKFGAAHHRKRLSSWVEYER</sequence>
<dbReference type="Gene3D" id="3.80.10.10">
    <property type="entry name" value="Ribonuclease Inhibitor"/>
    <property type="match status" value="1"/>
</dbReference>
<dbReference type="SUPFAM" id="SSF81383">
    <property type="entry name" value="F-box domain"/>
    <property type="match status" value="1"/>
</dbReference>
<gene>
    <name evidence="1" type="ORF">BG006_010879</name>
</gene>
<evidence type="ECO:0008006" key="3">
    <source>
        <dbReference type="Google" id="ProtNLM"/>
    </source>
</evidence>
<evidence type="ECO:0000313" key="2">
    <source>
        <dbReference type="Proteomes" id="UP000696485"/>
    </source>
</evidence>
<dbReference type="Proteomes" id="UP000696485">
    <property type="component" value="Unassembled WGS sequence"/>
</dbReference>
<dbReference type="SUPFAM" id="SSF52047">
    <property type="entry name" value="RNI-like"/>
    <property type="match status" value="1"/>
</dbReference>
<dbReference type="InterPro" id="IPR032675">
    <property type="entry name" value="LRR_dom_sf"/>
</dbReference>
<dbReference type="EMBL" id="JAAAUY010000895">
    <property type="protein sequence ID" value="KAF9325629.1"/>
    <property type="molecule type" value="Genomic_DNA"/>
</dbReference>
<evidence type="ECO:0000313" key="1">
    <source>
        <dbReference type="EMBL" id="KAF9325629.1"/>
    </source>
</evidence>
<accession>A0A9P5SD61</accession>
<keyword evidence="2" id="KW-1185">Reference proteome</keyword>
<protein>
    <recommendedName>
        <fullName evidence="3">F-box domain-containing protein</fullName>
    </recommendedName>
</protein>
<name>A0A9P5SD61_9FUNG</name>